<name>A0A6J5LMZ0_9CAUD</name>
<protein>
    <submittedName>
        <fullName evidence="1">Uncharacterized protein</fullName>
    </submittedName>
</protein>
<sequence>MNKTRREKLFKITEQLCDLKSQIEILRDEEQESFDALPDSLQASAGGVKSDEACQMLGDAIDSLEEADTHLTGAQE</sequence>
<gene>
    <name evidence="1" type="ORF">UFOVP275_7</name>
</gene>
<reference evidence="1" key="1">
    <citation type="submission" date="2020-04" db="EMBL/GenBank/DDBJ databases">
        <authorList>
            <person name="Chiriac C."/>
            <person name="Salcher M."/>
            <person name="Ghai R."/>
            <person name="Kavagutti S V."/>
        </authorList>
    </citation>
    <scope>NUCLEOTIDE SEQUENCE</scope>
</reference>
<proteinExistence type="predicted"/>
<evidence type="ECO:0000313" key="1">
    <source>
        <dbReference type="EMBL" id="CAB4134733.1"/>
    </source>
</evidence>
<accession>A0A6J5LMZ0</accession>
<dbReference type="EMBL" id="LR796290">
    <property type="protein sequence ID" value="CAB4134733.1"/>
    <property type="molecule type" value="Genomic_DNA"/>
</dbReference>
<organism evidence="1">
    <name type="scientific">uncultured Caudovirales phage</name>
    <dbReference type="NCBI Taxonomy" id="2100421"/>
    <lineage>
        <taxon>Viruses</taxon>
        <taxon>Duplodnaviria</taxon>
        <taxon>Heunggongvirae</taxon>
        <taxon>Uroviricota</taxon>
        <taxon>Caudoviricetes</taxon>
        <taxon>Peduoviridae</taxon>
        <taxon>Maltschvirus</taxon>
        <taxon>Maltschvirus maltsch</taxon>
    </lineage>
</organism>